<dbReference type="Pfam" id="PF00189">
    <property type="entry name" value="Ribosomal_S3_C"/>
    <property type="match status" value="1"/>
</dbReference>
<dbReference type="PANTHER" id="PTHR11760:SF19">
    <property type="entry name" value="SMALL RIBOSOMAL SUBUNIT PROTEIN US3C"/>
    <property type="match status" value="1"/>
</dbReference>
<dbReference type="RefSeq" id="YP_010133821.1">
    <property type="nucleotide sequence ID" value="NC_056789.1"/>
</dbReference>
<dbReference type="GeneID" id="67123420"/>
<comment type="similarity">
    <text evidence="1">Belongs to the universal ribosomal protein uS3 family.</text>
</comment>
<reference evidence="5" key="1">
    <citation type="journal article" date="2021" name="Ecol Indic">
        <title>Morphological and molecular identification reveals that waters from an isolated oasis in Tamanrasset (extreme South of Algerian Sahara) are colonized by opportunistic and pollution-tolerant diatom species.</title>
        <authorList>
            <person name="Gastineau R."/>
            <person name="Hamedi C."/>
            <person name="Baba Hamed M.B."/>
            <person name="Abi-Ayad S.-M.E.-A."/>
            <person name="Bak M."/>
            <person name="Lemieux C."/>
            <person name="Turmel M."/>
            <person name="Dobosz S."/>
            <person name="Wrobel R.J."/>
            <person name="Kierzek A."/>
            <person name="Lange-Bertalot H."/>
            <person name="Witkowski A."/>
        </authorList>
    </citation>
    <scope>NUCLEOTIDE SEQUENCE</scope>
    <source>
        <strain evidence="5">SZCZR1829</strain>
    </source>
</reference>
<keyword evidence="2 5" id="KW-0689">Ribosomal protein</keyword>
<keyword evidence="3" id="KW-0687">Ribonucleoprotein</keyword>
<evidence type="ECO:0000256" key="3">
    <source>
        <dbReference type="ARBA" id="ARBA00023274"/>
    </source>
</evidence>
<dbReference type="GO" id="GO:0022627">
    <property type="term" value="C:cytosolic small ribosomal subunit"/>
    <property type="evidence" value="ECO:0007669"/>
    <property type="project" value="TreeGrafter"/>
</dbReference>
<dbReference type="EMBL" id="MT383640">
    <property type="protein sequence ID" value="QWM93311.1"/>
    <property type="molecule type" value="Genomic_DNA"/>
</dbReference>
<accession>A0A8F0WI00</accession>
<dbReference type="PANTHER" id="PTHR11760">
    <property type="entry name" value="30S/40S RIBOSOMAL PROTEIN S3"/>
    <property type="match status" value="1"/>
</dbReference>
<name>A0A8F0WI00_9STRA</name>
<evidence type="ECO:0000256" key="1">
    <source>
        <dbReference type="ARBA" id="ARBA00010761"/>
    </source>
</evidence>
<dbReference type="InterPro" id="IPR057258">
    <property type="entry name" value="Ribosomal_uS3"/>
</dbReference>
<proteinExistence type="inferred from homology"/>
<dbReference type="GO" id="GO:0006412">
    <property type="term" value="P:translation"/>
    <property type="evidence" value="ECO:0007669"/>
    <property type="project" value="InterPro"/>
</dbReference>
<dbReference type="AlphaFoldDB" id="A0A8F0WI00"/>
<dbReference type="Gene3D" id="3.30.1140.32">
    <property type="entry name" value="Ribosomal protein S3, C-terminal domain"/>
    <property type="match status" value="1"/>
</dbReference>
<dbReference type="InterPro" id="IPR036419">
    <property type="entry name" value="Ribosomal_S3_C_sf"/>
</dbReference>
<protein>
    <submittedName>
        <fullName evidence="5">Ribosomal protein S3</fullName>
    </submittedName>
</protein>
<evidence type="ECO:0000256" key="2">
    <source>
        <dbReference type="ARBA" id="ARBA00022980"/>
    </source>
</evidence>
<evidence type="ECO:0000259" key="4">
    <source>
        <dbReference type="Pfam" id="PF00189"/>
    </source>
</evidence>
<dbReference type="SUPFAM" id="SSF54821">
    <property type="entry name" value="Ribosomal protein S3 C-terminal domain"/>
    <property type="match status" value="1"/>
</dbReference>
<organism evidence="5">
    <name type="scientific">Fistulifera saprophila</name>
    <dbReference type="NCBI Taxonomy" id="880757"/>
    <lineage>
        <taxon>Eukaryota</taxon>
        <taxon>Sar</taxon>
        <taxon>Stramenopiles</taxon>
        <taxon>Ochrophyta</taxon>
        <taxon>Bacillariophyta</taxon>
        <taxon>Bacillariophyceae</taxon>
        <taxon>Bacillariophycidae</taxon>
        <taxon>Naviculales</taxon>
        <taxon>Naviculaceae</taxon>
        <taxon>Fistulifera</taxon>
    </lineage>
</organism>
<evidence type="ECO:0000313" key="5">
    <source>
        <dbReference type="EMBL" id="QWM93311.1"/>
    </source>
</evidence>
<dbReference type="InterPro" id="IPR001351">
    <property type="entry name" value="Ribosomal_uS3_C"/>
</dbReference>
<keyword evidence="5" id="KW-0496">Mitochondrion</keyword>
<sequence>MGRKANPIILRIDKTYASKAKYIEKKSLESPIYNFKNIEIENFIKQFFNSYGLSVHDLKLSFFNSTLYIFVSYFSTLKANSIIKNVIHEDRKIKFLPKKVKYSTDYVKLINHTRKRNFYRKASEKYKENNSELQPGNTILTGSNKMSKNGLVGLKRIPSATRARFLKYFANYNISKKYDNISSFNSNTFLTKFFESLSLFTKQKINFSLVLKPINAEIKQEITKKNIKTLKKNLVRLRKYEKNKFFKEGIDIMFLSVIQKNSAELLAKFIAQELQKQKRHNFFIRFLKNTLTQFHTKAFSYIKGIKIQIKGRVNGAPRARHKILEIKNGVPAMTINSKIDYSEASSFTANGTLGVKVWICEK</sequence>
<geneLocation type="mitochondrion" evidence="5"/>
<gene>
    <name evidence="5" type="primary">rps3</name>
</gene>
<feature type="domain" description="Small ribosomal subunit protein uS3 C-terminal" evidence="4">
    <location>
        <begin position="285"/>
        <end position="359"/>
    </location>
</feature>
<dbReference type="GO" id="GO:0003735">
    <property type="term" value="F:structural constituent of ribosome"/>
    <property type="evidence" value="ECO:0007669"/>
    <property type="project" value="InterPro"/>
</dbReference>